<evidence type="ECO:0000256" key="2">
    <source>
        <dbReference type="ARBA" id="ARBA00023315"/>
    </source>
</evidence>
<gene>
    <name evidence="4" type="ORF">GLS40_14430</name>
</gene>
<keyword evidence="1 4" id="KW-0808">Transferase</keyword>
<dbReference type="PROSITE" id="PS51186">
    <property type="entry name" value="GNAT"/>
    <property type="match status" value="1"/>
</dbReference>
<dbReference type="PANTHER" id="PTHR43877">
    <property type="entry name" value="AMINOALKYLPHOSPHONATE N-ACETYLTRANSFERASE-RELATED-RELATED"/>
    <property type="match status" value="1"/>
</dbReference>
<dbReference type="AlphaFoldDB" id="A0A844WCT5"/>
<dbReference type="Proteomes" id="UP000443843">
    <property type="component" value="Unassembled WGS sequence"/>
</dbReference>
<comment type="caution">
    <text evidence="4">The sequence shown here is derived from an EMBL/GenBank/DDBJ whole genome shotgun (WGS) entry which is preliminary data.</text>
</comment>
<dbReference type="InterPro" id="IPR050832">
    <property type="entry name" value="Bact_Acetyltransf"/>
</dbReference>
<dbReference type="GO" id="GO:0016747">
    <property type="term" value="F:acyltransferase activity, transferring groups other than amino-acyl groups"/>
    <property type="evidence" value="ECO:0007669"/>
    <property type="project" value="InterPro"/>
</dbReference>
<dbReference type="InterPro" id="IPR016181">
    <property type="entry name" value="Acyl_CoA_acyltransferase"/>
</dbReference>
<protein>
    <submittedName>
        <fullName evidence="4">GNAT family N-acetyltransferase</fullName>
    </submittedName>
</protein>
<organism evidence="4 5">
    <name type="scientific">Pseudooceanicola pacificus</name>
    <dbReference type="NCBI Taxonomy" id="2676438"/>
    <lineage>
        <taxon>Bacteria</taxon>
        <taxon>Pseudomonadati</taxon>
        <taxon>Pseudomonadota</taxon>
        <taxon>Alphaproteobacteria</taxon>
        <taxon>Rhodobacterales</taxon>
        <taxon>Paracoccaceae</taxon>
        <taxon>Pseudooceanicola</taxon>
    </lineage>
</organism>
<dbReference type="Pfam" id="PF00583">
    <property type="entry name" value="Acetyltransf_1"/>
    <property type="match status" value="1"/>
</dbReference>
<accession>A0A844WCT5</accession>
<keyword evidence="2" id="KW-0012">Acyltransferase</keyword>
<feature type="domain" description="N-acetyltransferase" evidence="3">
    <location>
        <begin position="3"/>
        <end position="149"/>
    </location>
</feature>
<evidence type="ECO:0000313" key="4">
    <source>
        <dbReference type="EMBL" id="MWB79233.1"/>
    </source>
</evidence>
<sequence length="149" mass="16583">MRVIFREATADDLPEVIRLIRQDARNVTISSDDMALFQRSWENMQKNCTNRLFVGVAGDRVVATYQLAVIHGVSLSAARRGQIESVRVDAELRSSGIGAQLMADAESRARDAGCDLMQLTTDSSRLRAHAFYERLGYKPSHLGFKKPLG</sequence>
<proteinExistence type="predicted"/>
<keyword evidence="5" id="KW-1185">Reference proteome</keyword>
<evidence type="ECO:0000256" key="1">
    <source>
        <dbReference type="ARBA" id="ARBA00022679"/>
    </source>
</evidence>
<dbReference type="RefSeq" id="WP_160383448.1">
    <property type="nucleotide sequence ID" value="NZ_WNXQ01000009.1"/>
</dbReference>
<dbReference type="SUPFAM" id="SSF55729">
    <property type="entry name" value="Acyl-CoA N-acyltransferases (Nat)"/>
    <property type="match status" value="1"/>
</dbReference>
<dbReference type="CDD" id="cd04301">
    <property type="entry name" value="NAT_SF"/>
    <property type="match status" value="1"/>
</dbReference>
<name>A0A844WCT5_9RHOB</name>
<dbReference type="EMBL" id="WNXQ01000009">
    <property type="protein sequence ID" value="MWB79233.1"/>
    <property type="molecule type" value="Genomic_DNA"/>
</dbReference>
<reference evidence="4 5" key="1">
    <citation type="submission" date="2019-11" db="EMBL/GenBank/DDBJ databases">
        <title>Pseudooceanicola pacifica sp. nov., isolated from deep-sea sediment of the Pacific Ocean.</title>
        <authorList>
            <person name="Lyu L."/>
        </authorList>
    </citation>
    <scope>NUCLEOTIDE SEQUENCE [LARGE SCALE GENOMIC DNA]</scope>
    <source>
        <strain evidence="4 5">216_PA32_1</strain>
    </source>
</reference>
<dbReference type="Gene3D" id="3.40.630.30">
    <property type="match status" value="1"/>
</dbReference>
<evidence type="ECO:0000259" key="3">
    <source>
        <dbReference type="PROSITE" id="PS51186"/>
    </source>
</evidence>
<dbReference type="InterPro" id="IPR000182">
    <property type="entry name" value="GNAT_dom"/>
</dbReference>
<evidence type="ECO:0000313" key="5">
    <source>
        <dbReference type="Proteomes" id="UP000443843"/>
    </source>
</evidence>